<proteinExistence type="predicted"/>
<dbReference type="HOGENOM" id="CLU_3257777_0_0_6"/>
<gene>
    <name evidence="1" type="ordered locus">swp_2895</name>
</gene>
<evidence type="ECO:0000313" key="1">
    <source>
        <dbReference type="EMBL" id="ACJ29621.1"/>
    </source>
</evidence>
<keyword evidence="2" id="KW-1185">Reference proteome</keyword>
<dbReference type="EMBL" id="CP000472">
    <property type="protein sequence ID" value="ACJ29621.1"/>
    <property type="molecule type" value="Genomic_DNA"/>
</dbReference>
<protein>
    <submittedName>
        <fullName evidence="1">Uncharacterized protein</fullName>
    </submittedName>
</protein>
<accession>B8CPP6</accession>
<dbReference type="AlphaFoldDB" id="B8CPP6"/>
<evidence type="ECO:0000313" key="2">
    <source>
        <dbReference type="Proteomes" id="UP000000753"/>
    </source>
</evidence>
<reference evidence="1 2" key="1">
    <citation type="journal article" date="2008" name="PLoS ONE">
        <title>Environmental adaptation: genomic analysis of the piezotolerant and psychrotolerant deep-sea iron reducing bacterium Shewanella piezotolerans WP3.</title>
        <authorList>
            <person name="Wang F."/>
            <person name="Wang J."/>
            <person name="Jian H."/>
            <person name="Zhang B."/>
            <person name="Li S."/>
            <person name="Wang F."/>
            <person name="Zeng X."/>
            <person name="Gao L."/>
            <person name="Bartlett D.H."/>
            <person name="Yu J."/>
            <person name="Hu S."/>
            <person name="Xiao X."/>
        </authorList>
    </citation>
    <scope>NUCLEOTIDE SEQUENCE [LARGE SCALE GENOMIC DNA]</scope>
    <source>
        <strain evidence="2">WP3 / JCM 13877</strain>
    </source>
</reference>
<organism evidence="1 2">
    <name type="scientific">Shewanella piezotolerans (strain WP3 / JCM 13877)</name>
    <dbReference type="NCBI Taxonomy" id="225849"/>
    <lineage>
        <taxon>Bacteria</taxon>
        <taxon>Pseudomonadati</taxon>
        <taxon>Pseudomonadota</taxon>
        <taxon>Gammaproteobacteria</taxon>
        <taxon>Alteromonadales</taxon>
        <taxon>Shewanellaceae</taxon>
        <taxon>Shewanella</taxon>
    </lineage>
</organism>
<dbReference type="Proteomes" id="UP000000753">
    <property type="component" value="Chromosome"/>
</dbReference>
<sequence length="42" mass="4432">MPVNSKGDSVEAKLSRASLDITSVVDGNSLAMTILEVKVNNK</sequence>
<dbReference type="KEGG" id="swp:swp_2895"/>
<name>B8CPP6_SHEPW</name>